<evidence type="ECO:0000313" key="2">
    <source>
        <dbReference type="EMBL" id="KAJ7777865.1"/>
    </source>
</evidence>
<feature type="region of interest" description="Disordered" evidence="1">
    <location>
        <begin position="255"/>
        <end position="274"/>
    </location>
</feature>
<evidence type="ECO:0000313" key="3">
    <source>
        <dbReference type="Proteomes" id="UP001215280"/>
    </source>
</evidence>
<organism evidence="2 3">
    <name type="scientific">Mycena maculata</name>
    <dbReference type="NCBI Taxonomy" id="230809"/>
    <lineage>
        <taxon>Eukaryota</taxon>
        <taxon>Fungi</taxon>
        <taxon>Dikarya</taxon>
        <taxon>Basidiomycota</taxon>
        <taxon>Agaricomycotina</taxon>
        <taxon>Agaricomycetes</taxon>
        <taxon>Agaricomycetidae</taxon>
        <taxon>Agaricales</taxon>
        <taxon>Marasmiineae</taxon>
        <taxon>Mycenaceae</taxon>
        <taxon>Mycena</taxon>
    </lineage>
</organism>
<feature type="compositionally biased region" description="Pro residues" evidence="1">
    <location>
        <begin position="258"/>
        <end position="268"/>
    </location>
</feature>
<name>A0AAD7K5W4_9AGAR</name>
<protein>
    <submittedName>
        <fullName evidence="2">Uncharacterized protein</fullName>
    </submittedName>
</protein>
<evidence type="ECO:0000256" key="1">
    <source>
        <dbReference type="SAM" id="MobiDB-lite"/>
    </source>
</evidence>
<comment type="caution">
    <text evidence="2">The sequence shown here is derived from an EMBL/GenBank/DDBJ whole genome shotgun (WGS) entry which is preliminary data.</text>
</comment>
<reference evidence="2" key="1">
    <citation type="submission" date="2023-03" db="EMBL/GenBank/DDBJ databases">
        <title>Massive genome expansion in bonnet fungi (Mycena s.s.) driven by repeated elements and novel gene families across ecological guilds.</title>
        <authorList>
            <consortium name="Lawrence Berkeley National Laboratory"/>
            <person name="Harder C.B."/>
            <person name="Miyauchi S."/>
            <person name="Viragh M."/>
            <person name="Kuo A."/>
            <person name="Thoen E."/>
            <person name="Andreopoulos B."/>
            <person name="Lu D."/>
            <person name="Skrede I."/>
            <person name="Drula E."/>
            <person name="Henrissat B."/>
            <person name="Morin E."/>
            <person name="Kohler A."/>
            <person name="Barry K."/>
            <person name="LaButti K."/>
            <person name="Morin E."/>
            <person name="Salamov A."/>
            <person name="Lipzen A."/>
            <person name="Mereny Z."/>
            <person name="Hegedus B."/>
            <person name="Baldrian P."/>
            <person name="Stursova M."/>
            <person name="Weitz H."/>
            <person name="Taylor A."/>
            <person name="Grigoriev I.V."/>
            <person name="Nagy L.G."/>
            <person name="Martin F."/>
            <person name="Kauserud H."/>
        </authorList>
    </citation>
    <scope>NUCLEOTIDE SEQUENCE</scope>
    <source>
        <strain evidence="2">CBHHK188m</strain>
    </source>
</reference>
<gene>
    <name evidence="2" type="ORF">DFH07DRAFT_950936</name>
</gene>
<accession>A0AAD7K5W4</accession>
<sequence length="339" mass="37201">MNIPQSLKFCINAAVHNELESTTFSVGSPAIVQEVWDSVQEVPDLSVLIGDHVLRTCFLSLMLKRDLAGPSGFFTTVRDLVLTPDVYAALITKAGLQWRGPSERPAADAFLIFVAALHTSLDDFPTFLDWFRQTFLPLIQAAEASHVQNVNQEGTFHEDSSHATYSRTLDIIGQIKLIWSASTLAGKELTTITGAALSPVLRIAGHTLRASVPPKWIRSRKLTETLRRKRPVSSIFDPRPSPSSSSRVHVLDSEAAFSPPPTEAPSSPPEIAVNTAPHFAPSLQTAMPLASLSASDPQPFRCPTSVRRKQVSALTPLRLPHSYDLHEPSSLHSSRRDFF</sequence>
<dbReference type="Proteomes" id="UP001215280">
    <property type="component" value="Unassembled WGS sequence"/>
</dbReference>
<dbReference type="EMBL" id="JARJLG010000009">
    <property type="protein sequence ID" value="KAJ7777865.1"/>
    <property type="molecule type" value="Genomic_DNA"/>
</dbReference>
<dbReference type="AlphaFoldDB" id="A0AAD7K5W4"/>
<proteinExistence type="predicted"/>
<keyword evidence="3" id="KW-1185">Reference proteome</keyword>